<evidence type="ECO:0000313" key="2">
    <source>
        <dbReference type="Proteomes" id="UP000076532"/>
    </source>
</evidence>
<dbReference type="EMBL" id="KV417906">
    <property type="protein sequence ID" value="KZP04607.1"/>
    <property type="molecule type" value="Genomic_DNA"/>
</dbReference>
<evidence type="ECO:0000313" key="1">
    <source>
        <dbReference type="EMBL" id="KZP04607.1"/>
    </source>
</evidence>
<keyword evidence="2" id="KW-1185">Reference proteome</keyword>
<accession>A0A167V3R0</accession>
<dbReference type="Proteomes" id="UP000076532">
    <property type="component" value="Unassembled WGS sequence"/>
</dbReference>
<reference evidence="1 2" key="1">
    <citation type="journal article" date="2016" name="Mol. Biol. Evol.">
        <title>Comparative Genomics of Early-Diverging Mushroom-Forming Fungi Provides Insights into the Origins of Lignocellulose Decay Capabilities.</title>
        <authorList>
            <person name="Nagy L.G."/>
            <person name="Riley R."/>
            <person name="Tritt A."/>
            <person name="Adam C."/>
            <person name="Daum C."/>
            <person name="Floudas D."/>
            <person name="Sun H."/>
            <person name="Yadav J.S."/>
            <person name="Pangilinan J."/>
            <person name="Larsson K.H."/>
            <person name="Matsuura K."/>
            <person name="Barry K."/>
            <person name="Labutti K."/>
            <person name="Kuo R."/>
            <person name="Ohm R.A."/>
            <person name="Bhattacharya S.S."/>
            <person name="Shirouzu T."/>
            <person name="Yoshinaga Y."/>
            <person name="Martin F.M."/>
            <person name="Grigoriev I.V."/>
            <person name="Hibbett D.S."/>
        </authorList>
    </citation>
    <scope>NUCLEOTIDE SEQUENCE [LARGE SCALE GENOMIC DNA]</scope>
    <source>
        <strain evidence="1 2">CBS 109695</strain>
    </source>
</reference>
<sequence length="83" mass="9305">MLALDVVDDESFNRRLRSDAHILAGRCMVSCPTLHRVVITGVESGWGTRTVQQHISFTRDPESSSGISVSVFQPLEESTWRDM</sequence>
<proteinExistence type="predicted"/>
<organism evidence="1 2">
    <name type="scientific">Athelia psychrophila</name>
    <dbReference type="NCBI Taxonomy" id="1759441"/>
    <lineage>
        <taxon>Eukaryota</taxon>
        <taxon>Fungi</taxon>
        <taxon>Dikarya</taxon>
        <taxon>Basidiomycota</taxon>
        <taxon>Agaricomycotina</taxon>
        <taxon>Agaricomycetes</taxon>
        <taxon>Agaricomycetidae</taxon>
        <taxon>Atheliales</taxon>
        <taxon>Atheliaceae</taxon>
        <taxon>Athelia</taxon>
    </lineage>
</organism>
<name>A0A167V3R0_9AGAM</name>
<gene>
    <name evidence="1" type="ORF">FIBSPDRAFT_878353</name>
</gene>
<protein>
    <submittedName>
        <fullName evidence="1">Uncharacterized protein</fullName>
    </submittedName>
</protein>
<dbReference type="AlphaFoldDB" id="A0A167V3R0"/>